<dbReference type="Proteomes" id="UP000050430">
    <property type="component" value="Unassembled WGS sequence"/>
</dbReference>
<evidence type="ECO:0000313" key="3">
    <source>
        <dbReference type="Proteomes" id="UP000050430"/>
    </source>
</evidence>
<dbReference type="AlphaFoldDB" id="A0A0P6XDR2"/>
<dbReference type="STRING" id="229920.ADM99_03495"/>
<evidence type="ECO:0000313" key="2">
    <source>
        <dbReference type="EMBL" id="KPL73295.1"/>
    </source>
</evidence>
<name>A0A0P6XDR2_9CHLR</name>
<comment type="caution">
    <text evidence="2">The sequence shown here is derived from an EMBL/GenBank/DDBJ whole genome shotgun (WGS) entry which is preliminary data.</text>
</comment>
<dbReference type="InterPro" id="IPR029063">
    <property type="entry name" value="SAM-dependent_MTases_sf"/>
</dbReference>
<evidence type="ECO:0000259" key="1">
    <source>
        <dbReference type="Pfam" id="PF08241"/>
    </source>
</evidence>
<dbReference type="GO" id="GO:0008757">
    <property type="term" value="F:S-adenosylmethionine-dependent methyltransferase activity"/>
    <property type="evidence" value="ECO:0007669"/>
    <property type="project" value="InterPro"/>
</dbReference>
<feature type="domain" description="Methyltransferase type 11" evidence="1">
    <location>
        <begin position="38"/>
        <end position="128"/>
    </location>
</feature>
<dbReference type="PANTHER" id="PTHR45036:SF1">
    <property type="entry name" value="METHYLTRANSFERASE LIKE 7A"/>
    <property type="match status" value="1"/>
</dbReference>
<keyword evidence="3" id="KW-1185">Reference proteome</keyword>
<dbReference type="Gene3D" id="3.40.50.150">
    <property type="entry name" value="Vaccinia Virus protein VP39"/>
    <property type="match status" value="1"/>
</dbReference>
<protein>
    <recommendedName>
        <fullName evidence="1">Methyltransferase type 11 domain-containing protein</fullName>
    </recommendedName>
</protein>
<dbReference type="Pfam" id="PF08241">
    <property type="entry name" value="Methyltransf_11"/>
    <property type="match status" value="1"/>
</dbReference>
<proteinExistence type="predicted"/>
<dbReference type="EMBL" id="LGCK01000006">
    <property type="protein sequence ID" value="KPL73295.1"/>
    <property type="molecule type" value="Genomic_DNA"/>
</dbReference>
<sequence length="201" mass="22472">MTDWKNTCFYPMMNRAMSTPIYANLRKEVLSTASGNILEIGFGSGLNLPYYPADVHAITAVDVSRTEPAARRSDLAVDFHQTPAESLPFPDGTFDTVVSTFTLCSVSDVQRSLAEIRRVLKPGGRFLFAEHGRSWNKGMVWVQHLTNPLYRLFAAGCNVNRNFPVEFTRSGLIVTAMRQVYNPEESISGYYYIGSALKVTE</sequence>
<dbReference type="SUPFAM" id="SSF53335">
    <property type="entry name" value="S-adenosyl-L-methionine-dependent methyltransferases"/>
    <property type="match status" value="1"/>
</dbReference>
<accession>A0A0P6XDR2</accession>
<dbReference type="PANTHER" id="PTHR45036">
    <property type="entry name" value="METHYLTRANSFERASE LIKE 7B"/>
    <property type="match status" value="1"/>
</dbReference>
<dbReference type="OrthoDB" id="9772751at2"/>
<reference evidence="2 3" key="1">
    <citation type="submission" date="2015-07" db="EMBL/GenBank/DDBJ databases">
        <title>Genome sequence of Leptolinea tardivitalis DSM 16556.</title>
        <authorList>
            <person name="Hemp J."/>
            <person name="Ward L.M."/>
            <person name="Pace L.A."/>
            <person name="Fischer W.W."/>
        </authorList>
    </citation>
    <scope>NUCLEOTIDE SEQUENCE [LARGE SCALE GENOMIC DNA]</scope>
    <source>
        <strain evidence="2 3">YMTK-2</strain>
    </source>
</reference>
<dbReference type="InterPro" id="IPR052356">
    <property type="entry name" value="Thiol_S-MT"/>
</dbReference>
<dbReference type="RefSeq" id="WP_062421705.1">
    <property type="nucleotide sequence ID" value="NZ_BBYA01000009.1"/>
</dbReference>
<organism evidence="2 3">
    <name type="scientific">Leptolinea tardivitalis</name>
    <dbReference type="NCBI Taxonomy" id="229920"/>
    <lineage>
        <taxon>Bacteria</taxon>
        <taxon>Bacillati</taxon>
        <taxon>Chloroflexota</taxon>
        <taxon>Anaerolineae</taxon>
        <taxon>Anaerolineales</taxon>
        <taxon>Anaerolineaceae</taxon>
        <taxon>Leptolinea</taxon>
    </lineage>
</organism>
<gene>
    <name evidence="2" type="ORF">ADM99_03495</name>
</gene>
<dbReference type="InterPro" id="IPR013216">
    <property type="entry name" value="Methyltransf_11"/>
</dbReference>
<dbReference type="CDD" id="cd02440">
    <property type="entry name" value="AdoMet_MTases"/>
    <property type="match status" value="1"/>
</dbReference>